<dbReference type="PROSITE" id="PS00183">
    <property type="entry name" value="UBC_1"/>
    <property type="match status" value="1"/>
</dbReference>
<evidence type="ECO:0000313" key="2">
    <source>
        <dbReference type="EMBL" id="SZX76965.1"/>
    </source>
</evidence>
<name>A0A383WHK6_TETOB</name>
<dbReference type="GO" id="GO:0005524">
    <property type="term" value="F:ATP binding"/>
    <property type="evidence" value="ECO:0007669"/>
    <property type="project" value="UniProtKB-UniRule"/>
</dbReference>
<dbReference type="InterPro" id="IPR023313">
    <property type="entry name" value="UBQ-conjugating_AS"/>
</dbReference>
<dbReference type="SMART" id="SM00212">
    <property type="entry name" value="UBCc"/>
    <property type="match status" value="1"/>
</dbReference>
<evidence type="ECO:0000313" key="3">
    <source>
        <dbReference type="Proteomes" id="UP000256970"/>
    </source>
</evidence>
<dbReference type="STRING" id="3088.A0A383WHK6"/>
<dbReference type="InterPro" id="IPR000608">
    <property type="entry name" value="UBC"/>
</dbReference>
<dbReference type="SUPFAM" id="SSF54495">
    <property type="entry name" value="UBC-like"/>
    <property type="match status" value="1"/>
</dbReference>
<dbReference type="AlphaFoldDB" id="A0A383WHK6"/>
<dbReference type="InterPro" id="IPR050113">
    <property type="entry name" value="Ub_conjugating_enzyme"/>
</dbReference>
<comment type="similarity">
    <text evidence="1">Belongs to the ubiquitin-conjugating enzyme family.</text>
</comment>
<dbReference type="Pfam" id="PF00179">
    <property type="entry name" value="UQ_con"/>
    <property type="match status" value="1"/>
</dbReference>
<organism evidence="2 3">
    <name type="scientific">Tetradesmus obliquus</name>
    <name type="common">Green alga</name>
    <name type="synonym">Acutodesmus obliquus</name>
    <dbReference type="NCBI Taxonomy" id="3088"/>
    <lineage>
        <taxon>Eukaryota</taxon>
        <taxon>Viridiplantae</taxon>
        <taxon>Chlorophyta</taxon>
        <taxon>core chlorophytes</taxon>
        <taxon>Chlorophyceae</taxon>
        <taxon>CS clade</taxon>
        <taxon>Sphaeropleales</taxon>
        <taxon>Scenedesmaceae</taxon>
        <taxon>Tetradesmus</taxon>
    </lineage>
</organism>
<reference evidence="2 3" key="1">
    <citation type="submission" date="2016-10" db="EMBL/GenBank/DDBJ databases">
        <authorList>
            <person name="Cai Z."/>
        </authorList>
    </citation>
    <scope>NUCLEOTIDE SEQUENCE [LARGE SCALE GENOMIC DNA]</scope>
</reference>
<evidence type="ECO:0000256" key="1">
    <source>
        <dbReference type="RuleBase" id="RU362109"/>
    </source>
</evidence>
<sequence>MLGSTAVKALAKQLQELQSDELRDLGIRVTINEADVTDIQAEIDGPPGTPFEGGMFRMRLSLPADFPASPPKGFFTTKIWHPNVSKSGEICVNVLKRDWKPELGIRHVLQVIRCLLIEPYPESALNEEAGKALLEDYAEYEKYARLMTSLHAQQPAAAKRHMPLTTSTGANASSSAAGEAGPSGSGSPALKKPKPELKAAASKVKKSLKRL</sequence>
<dbReference type="EMBL" id="FNXT01001270">
    <property type="protein sequence ID" value="SZX76965.1"/>
    <property type="molecule type" value="Genomic_DNA"/>
</dbReference>
<dbReference type="Gene3D" id="3.10.110.10">
    <property type="entry name" value="Ubiquitin Conjugating Enzyme"/>
    <property type="match status" value="1"/>
</dbReference>
<dbReference type="Proteomes" id="UP000256970">
    <property type="component" value="Unassembled WGS sequence"/>
</dbReference>
<keyword evidence="1" id="KW-0067">ATP-binding</keyword>
<gene>
    <name evidence="2" type="ORF">BQ4739_LOCUS17326</name>
</gene>
<dbReference type="GO" id="GO:0061631">
    <property type="term" value="F:ubiquitin conjugating enzyme activity"/>
    <property type="evidence" value="ECO:0007669"/>
    <property type="project" value="UniProtKB-EC"/>
</dbReference>
<accession>A0A383WHK6</accession>
<dbReference type="PROSITE" id="PS50127">
    <property type="entry name" value="UBC_2"/>
    <property type="match status" value="1"/>
</dbReference>
<keyword evidence="1" id="KW-0833">Ubl conjugation pathway</keyword>
<dbReference type="InterPro" id="IPR016135">
    <property type="entry name" value="UBQ-conjugating_enzyme/RWD"/>
</dbReference>
<keyword evidence="3" id="KW-1185">Reference proteome</keyword>
<dbReference type="PANTHER" id="PTHR24067">
    <property type="entry name" value="UBIQUITIN-CONJUGATING ENZYME E2"/>
    <property type="match status" value="1"/>
</dbReference>
<dbReference type="FunFam" id="3.10.110.10:FF:000031">
    <property type="entry name" value="Ubiquitin-conjugating enzyme E2 22"/>
    <property type="match status" value="1"/>
</dbReference>
<keyword evidence="1" id="KW-0547">Nucleotide-binding</keyword>
<dbReference type="CDD" id="cd23804">
    <property type="entry name" value="UBCc_UBE2S"/>
    <property type="match status" value="1"/>
</dbReference>
<proteinExistence type="inferred from homology"/>
<protein>
    <submittedName>
        <fullName evidence="2">Uncharacterized protein</fullName>
    </submittedName>
</protein>